<dbReference type="AlphaFoldDB" id="A0ABD5MJR0"/>
<dbReference type="Pfam" id="PF00984">
    <property type="entry name" value="UDPG_MGDP_dh"/>
    <property type="match status" value="1"/>
</dbReference>
<dbReference type="SUPFAM" id="SSF51735">
    <property type="entry name" value="NAD(P)-binding Rossmann-fold domains"/>
    <property type="match status" value="1"/>
</dbReference>
<evidence type="ECO:0000256" key="5">
    <source>
        <dbReference type="ARBA" id="ARBA00030172"/>
    </source>
</evidence>
<evidence type="ECO:0000256" key="7">
    <source>
        <dbReference type="PIRNR" id="PIRNR000124"/>
    </source>
</evidence>
<dbReference type="InterPro" id="IPR017476">
    <property type="entry name" value="UDP-Glc/GDP-Man"/>
</dbReference>
<evidence type="ECO:0000313" key="10">
    <source>
        <dbReference type="Proteomes" id="UP001570511"/>
    </source>
</evidence>
<dbReference type="InterPro" id="IPR001732">
    <property type="entry name" value="UDP-Glc/GDP-Man_DH_N"/>
</dbReference>
<evidence type="ECO:0000259" key="8">
    <source>
        <dbReference type="SMART" id="SM00984"/>
    </source>
</evidence>
<organism evidence="9 10">
    <name type="scientific">Halobellus rubicundus</name>
    <dbReference type="NCBI Taxonomy" id="2996466"/>
    <lineage>
        <taxon>Archaea</taxon>
        <taxon>Methanobacteriati</taxon>
        <taxon>Methanobacteriota</taxon>
        <taxon>Stenosarchaea group</taxon>
        <taxon>Halobacteria</taxon>
        <taxon>Halobacteriales</taxon>
        <taxon>Haloferacaceae</taxon>
        <taxon>Halobellus</taxon>
    </lineage>
</organism>
<dbReference type="EC" id="1.1.1.336" evidence="1"/>
<reference evidence="9 10" key="1">
    <citation type="submission" date="2024-08" db="EMBL/GenBank/DDBJ databases">
        <title>Halobellus sp. MBLA0158 whole genome sequence.</title>
        <authorList>
            <person name="Hwang C.Y."/>
            <person name="Cho E.-S."/>
            <person name="Seo M.-J."/>
        </authorList>
    </citation>
    <scope>NUCLEOTIDE SEQUENCE [LARGE SCALE GENOMIC DNA]</scope>
    <source>
        <strain evidence="9 10">MBLA0158</strain>
    </source>
</reference>
<keyword evidence="10" id="KW-1185">Reference proteome</keyword>
<proteinExistence type="inferred from homology"/>
<evidence type="ECO:0000313" key="9">
    <source>
        <dbReference type="EMBL" id="MFA1612251.1"/>
    </source>
</evidence>
<dbReference type="SUPFAM" id="SSF52413">
    <property type="entry name" value="UDP-glucose/GDP-mannose dehydrogenase C-terminal domain"/>
    <property type="match status" value="1"/>
</dbReference>
<sequence length="456" mass="50467">MQSAPHDLVDDARRDLLAGKRRIAVWGTGFIGFSSMANFANEGVKTLGYDIDENLVEQINDGQIPIDNLEYWLGFETEPLVKDGLLEATSDANSLFDDDISFHLLAIPTEKDGVPWDGALSDVVETIVGNYDRNREDPVLVVIESTLTPGMTDNIVVPIVEESALEFGEDICIGVAPRRDWFISPDKNLRTLPRVFGGQDDATTDLMEEVLGVVCNNLVPAKDYKHAELVKSIENAYRHVGITLANQLSRAYPHLDMREVLRLVGTKWNIPTYFPSVGTGGYCIPLSSKYVLDGTDSPKELSILTETVETDYEQPNLVAEALASRGVESVAILGLSYKGDVKVDVLSPTHNITSELQRRDVDVGVNDPYFDDEYISEETGAEPIPFPEGLEGYEGVLIVADHRKYGYTPDDRITNVIRDCDIILDNLNIWSEIEFPTGTEYIYTGGEGWLGPAIDE</sequence>
<dbReference type="InterPro" id="IPR014027">
    <property type="entry name" value="UDP-Glc/GDP-Man_DH_C"/>
</dbReference>
<dbReference type="InterPro" id="IPR014026">
    <property type="entry name" value="UDP-Glc/GDP-Man_DH_dimer"/>
</dbReference>
<dbReference type="Pfam" id="PF03720">
    <property type="entry name" value="UDPG_MGDP_dh_C"/>
    <property type="match status" value="1"/>
</dbReference>
<dbReference type="GO" id="GO:0089714">
    <property type="term" value="F:UDP-N-acetyl-D-mannosamine dehydrogenase activity"/>
    <property type="evidence" value="ECO:0007669"/>
    <property type="project" value="UniProtKB-EC"/>
</dbReference>
<dbReference type="InterPro" id="IPR036291">
    <property type="entry name" value="NAD(P)-bd_dom_sf"/>
</dbReference>
<dbReference type="Gene3D" id="3.40.50.720">
    <property type="entry name" value="NAD(P)-binding Rossmann-like Domain"/>
    <property type="match status" value="2"/>
</dbReference>
<keyword evidence="3" id="KW-0560">Oxidoreductase</keyword>
<dbReference type="Pfam" id="PF03721">
    <property type="entry name" value="UDPG_MGDP_dh_N"/>
    <property type="match status" value="1"/>
</dbReference>
<comment type="catalytic activity">
    <reaction evidence="6">
        <text>UDP-N-acetyl-alpha-D-mannosamine + 2 NAD(+) + H2O = UDP-N-acetyl-alpha-D-mannosaminouronate + 2 NADH + 3 H(+)</text>
        <dbReference type="Rhea" id="RHEA:25780"/>
        <dbReference type="ChEBI" id="CHEBI:15377"/>
        <dbReference type="ChEBI" id="CHEBI:15378"/>
        <dbReference type="ChEBI" id="CHEBI:57540"/>
        <dbReference type="ChEBI" id="CHEBI:57945"/>
        <dbReference type="ChEBI" id="CHEBI:68623"/>
        <dbReference type="ChEBI" id="CHEBI:70731"/>
        <dbReference type="EC" id="1.1.1.336"/>
    </reaction>
</comment>
<dbReference type="PIRSF" id="PIRSF000124">
    <property type="entry name" value="UDPglc_GDPman_dh"/>
    <property type="match status" value="1"/>
</dbReference>
<dbReference type="PANTHER" id="PTHR43491:SF1">
    <property type="entry name" value="UDP-N-ACETYL-D-MANNOSAMINE DEHYDROGENASE"/>
    <property type="match status" value="1"/>
</dbReference>
<dbReference type="PANTHER" id="PTHR43491">
    <property type="entry name" value="UDP-N-ACETYL-D-MANNOSAMINE DEHYDROGENASE"/>
    <property type="match status" value="1"/>
</dbReference>
<evidence type="ECO:0000256" key="1">
    <source>
        <dbReference type="ARBA" id="ARBA00012935"/>
    </source>
</evidence>
<gene>
    <name evidence="9" type="ORF">OS889_14735</name>
</gene>
<dbReference type="InterPro" id="IPR028359">
    <property type="entry name" value="UDP_ManNAc/GlcNAc_DH"/>
</dbReference>
<dbReference type="Proteomes" id="UP001570511">
    <property type="component" value="Unassembled WGS sequence"/>
</dbReference>
<dbReference type="NCBIfam" id="TIGR03026">
    <property type="entry name" value="NDP-sugDHase"/>
    <property type="match status" value="1"/>
</dbReference>
<keyword evidence="4" id="KW-0520">NAD</keyword>
<dbReference type="SUPFAM" id="SSF48179">
    <property type="entry name" value="6-phosphogluconate dehydrogenase C-terminal domain-like"/>
    <property type="match status" value="1"/>
</dbReference>
<dbReference type="InterPro" id="IPR036220">
    <property type="entry name" value="UDP-Glc/GDP-Man_DH_C_sf"/>
</dbReference>
<protein>
    <recommendedName>
        <fullName evidence="2">UDP-N-acetyl-D-mannosamine dehydrogenase</fullName>
        <ecNumber evidence="1">1.1.1.336</ecNumber>
    </recommendedName>
    <alternativeName>
        <fullName evidence="5">UDP-ManNAc 6-dehydrogenase</fullName>
    </alternativeName>
</protein>
<dbReference type="RefSeq" id="WP_372391042.1">
    <property type="nucleotide sequence ID" value="NZ_JBGNYA010000001.1"/>
</dbReference>
<evidence type="ECO:0000256" key="3">
    <source>
        <dbReference type="ARBA" id="ARBA00023002"/>
    </source>
</evidence>
<accession>A0ABD5MJR0</accession>
<dbReference type="InterPro" id="IPR008927">
    <property type="entry name" value="6-PGluconate_DH-like_C_sf"/>
</dbReference>
<dbReference type="PIRSF" id="PIRSF500136">
    <property type="entry name" value="UDP_ManNAc_DH"/>
    <property type="match status" value="1"/>
</dbReference>
<feature type="domain" description="UDP-glucose/GDP-mannose dehydrogenase C-terminal" evidence="8">
    <location>
        <begin position="331"/>
        <end position="426"/>
    </location>
</feature>
<evidence type="ECO:0000256" key="2">
    <source>
        <dbReference type="ARBA" id="ARBA00016796"/>
    </source>
</evidence>
<name>A0ABD5MJR0_9EURY</name>
<comment type="caution">
    <text evidence="9">The sequence shown here is derived from an EMBL/GenBank/DDBJ whole genome shotgun (WGS) entry which is preliminary data.</text>
</comment>
<dbReference type="EMBL" id="JBGNYA010000001">
    <property type="protein sequence ID" value="MFA1612251.1"/>
    <property type="molecule type" value="Genomic_DNA"/>
</dbReference>
<dbReference type="SMART" id="SM00984">
    <property type="entry name" value="UDPG_MGDP_dh_C"/>
    <property type="match status" value="1"/>
</dbReference>
<comment type="similarity">
    <text evidence="7">Belongs to the UDP-glucose/GDP-mannose dehydrogenase family.</text>
</comment>
<evidence type="ECO:0000256" key="6">
    <source>
        <dbReference type="ARBA" id="ARBA00049130"/>
    </source>
</evidence>
<evidence type="ECO:0000256" key="4">
    <source>
        <dbReference type="ARBA" id="ARBA00023027"/>
    </source>
</evidence>